<dbReference type="Gene3D" id="1.10.8.350">
    <property type="entry name" value="Bacterial muramidase"/>
    <property type="match status" value="1"/>
</dbReference>
<dbReference type="InterPro" id="IPR043426">
    <property type="entry name" value="MltB-like"/>
</dbReference>
<dbReference type="PANTHER" id="PTHR30163:SF8">
    <property type="entry name" value="LYTIC MUREIN TRANSGLYCOSYLASE"/>
    <property type="match status" value="1"/>
</dbReference>
<proteinExistence type="predicted"/>
<dbReference type="EMBL" id="MLCA01000007">
    <property type="protein sequence ID" value="MEE7491648.1"/>
    <property type="molecule type" value="Genomic_DNA"/>
</dbReference>
<dbReference type="PANTHER" id="PTHR30163">
    <property type="entry name" value="MEMBRANE-BOUND LYTIC MUREIN TRANSGLYCOSYLASE B"/>
    <property type="match status" value="1"/>
</dbReference>
<dbReference type="NCBIfam" id="TIGR02283">
    <property type="entry name" value="MltB_2"/>
    <property type="match status" value="1"/>
</dbReference>
<evidence type="ECO:0000259" key="1">
    <source>
        <dbReference type="Pfam" id="PF01471"/>
    </source>
</evidence>
<dbReference type="Pfam" id="PF13406">
    <property type="entry name" value="SLT_2"/>
    <property type="match status" value="1"/>
</dbReference>
<evidence type="ECO:0000313" key="4">
    <source>
        <dbReference type="Proteomes" id="UP001355206"/>
    </source>
</evidence>
<gene>
    <name evidence="3" type="ORF">MOTC310_14695</name>
</gene>
<dbReference type="Gene3D" id="1.10.530.10">
    <property type="match status" value="1"/>
</dbReference>
<protein>
    <submittedName>
        <fullName evidence="3">Murein transglycosylase</fullName>
    </submittedName>
</protein>
<dbReference type="InterPro" id="IPR002477">
    <property type="entry name" value="Peptidoglycan-bd-like"/>
</dbReference>
<name>A0ABU7TPC0_9HYPH</name>
<dbReference type="CDD" id="cd13399">
    <property type="entry name" value="Slt35-like"/>
    <property type="match status" value="1"/>
</dbReference>
<feature type="domain" description="Peptidoglycan binding-like" evidence="1">
    <location>
        <begin position="379"/>
        <end position="433"/>
    </location>
</feature>
<comment type="caution">
    <text evidence="3">The sequence shown here is derived from an EMBL/GenBank/DDBJ whole genome shotgun (WGS) entry which is preliminary data.</text>
</comment>
<dbReference type="SUPFAM" id="SSF47090">
    <property type="entry name" value="PGBD-like"/>
    <property type="match status" value="1"/>
</dbReference>
<dbReference type="InterPro" id="IPR031304">
    <property type="entry name" value="SLT_2"/>
</dbReference>
<accession>A0ABU7TPC0</accession>
<sequence>MDDRAAPKRPATRSGAARAVLATGSALLVGAAGSALLVGAAVPALAAGPDPSPPAAPQAFEACRADLIAWVTARAVPQGLAEAQLAHLMPDPDVVAATQSQGEFVRPIWDYIEASVTPARVEAGLRKLAEHADTLAAIEAQYGVDRHILVAFWGVESSYGAVLDNPAVVKPVVRSLATLGCSDPARASYWRDELAAALQILAWNQAPLDRMPAGLTGSWAGAMGHTQFMPSVYQREAVDFDGDGRRDIWTSVPDALASTANYLRSHGWKPGAGWGSEAVLPETFDAALADETTLRTVAAWRALGVRPARDRALPDTAEATLILPAGIRGPAFLLQPNFAVILRYNTALAYALTVALLSDRLRGDPGLVHDWPRGDRPLTGDERRDLQTRLTERGFATGGVDGKIGPRTRAALRAFQGSVGLPPDGYADAALLDRVRAAP</sequence>
<dbReference type="SUPFAM" id="SSF53955">
    <property type="entry name" value="Lysozyme-like"/>
    <property type="match status" value="1"/>
</dbReference>
<evidence type="ECO:0000259" key="2">
    <source>
        <dbReference type="Pfam" id="PF13406"/>
    </source>
</evidence>
<dbReference type="Proteomes" id="UP001355206">
    <property type="component" value="Unassembled WGS sequence"/>
</dbReference>
<reference evidence="3 4" key="1">
    <citation type="journal article" date="2012" name="Genet. Mol. Biol.">
        <title>Analysis of 16S rRNA and mxaF genes revealing insights into Methylobacterium niche-specific plant association.</title>
        <authorList>
            <person name="Dourado M.N."/>
            <person name="Andreote F.D."/>
            <person name="Dini-Andreote F."/>
            <person name="Conti R."/>
            <person name="Araujo J.M."/>
            <person name="Araujo W.L."/>
        </authorList>
    </citation>
    <scope>NUCLEOTIDE SEQUENCE [LARGE SCALE GENOMIC DNA]</scope>
    <source>
        <strain evidence="3 4">TC3-10</strain>
    </source>
</reference>
<dbReference type="InterPro" id="IPR023346">
    <property type="entry name" value="Lysozyme-like_dom_sf"/>
</dbReference>
<dbReference type="RefSeq" id="WP_331302322.1">
    <property type="nucleotide sequence ID" value="NZ_MLCA01000007.1"/>
</dbReference>
<feature type="domain" description="Transglycosylase SLT" evidence="2">
    <location>
        <begin position="60"/>
        <end position="359"/>
    </location>
</feature>
<organism evidence="3 4">
    <name type="scientific">Methylobacterium oryzae</name>
    <dbReference type="NCBI Taxonomy" id="334852"/>
    <lineage>
        <taxon>Bacteria</taxon>
        <taxon>Pseudomonadati</taxon>
        <taxon>Pseudomonadota</taxon>
        <taxon>Alphaproteobacteria</taxon>
        <taxon>Hyphomicrobiales</taxon>
        <taxon>Methylobacteriaceae</taxon>
        <taxon>Methylobacterium</taxon>
    </lineage>
</organism>
<dbReference type="Gene3D" id="1.10.101.10">
    <property type="entry name" value="PGBD-like superfamily/PGBD"/>
    <property type="match status" value="1"/>
</dbReference>
<dbReference type="InterPro" id="IPR011970">
    <property type="entry name" value="MltB_2"/>
</dbReference>
<dbReference type="Pfam" id="PF01471">
    <property type="entry name" value="PG_binding_1"/>
    <property type="match status" value="1"/>
</dbReference>
<dbReference type="InterPro" id="IPR036366">
    <property type="entry name" value="PGBDSf"/>
</dbReference>
<evidence type="ECO:0000313" key="3">
    <source>
        <dbReference type="EMBL" id="MEE7491648.1"/>
    </source>
</evidence>
<dbReference type="InterPro" id="IPR036365">
    <property type="entry name" value="PGBD-like_sf"/>
</dbReference>
<keyword evidence="4" id="KW-1185">Reference proteome</keyword>